<name>A0ABR1RQA4_9PEZI</name>
<dbReference type="EMBL" id="JAQQWK010000014">
    <property type="protein sequence ID" value="KAK8016625.1"/>
    <property type="molecule type" value="Genomic_DNA"/>
</dbReference>
<reference evidence="1 2" key="1">
    <citation type="submission" date="2023-01" db="EMBL/GenBank/DDBJ databases">
        <title>Analysis of 21 Apiospora genomes using comparative genomics revels a genus with tremendous synthesis potential of carbohydrate active enzymes and secondary metabolites.</title>
        <authorList>
            <person name="Sorensen T."/>
        </authorList>
    </citation>
    <scope>NUCLEOTIDE SEQUENCE [LARGE SCALE GENOMIC DNA]</scope>
    <source>
        <strain evidence="1 2">CBS 33761</strain>
    </source>
</reference>
<comment type="caution">
    <text evidence="1">The sequence shown here is derived from an EMBL/GenBank/DDBJ whole genome shotgun (WGS) entry which is preliminary data.</text>
</comment>
<proteinExistence type="predicted"/>
<protein>
    <submittedName>
        <fullName evidence="1">Uncharacterized protein</fullName>
    </submittedName>
</protein>
<evidence type="ECO:0000313" key="2">
    <source>
        <dbReference type="Proteomes" id="UP001444661"/>
    </source>
</evidence>
<dbReference type="Proteomes" id="UP001444661">
    <property type="component" value="Unassembled WGS sequence"/>
</dbReference>
<gene>
    <name evidence="1" type="ORF">PG993_014814</name>
</gene>
<accession>A0ABR1RQA4</accession>
<organism evidence="1 2">
    <name type="scientific">Apiospora rasikravindrae</name>
    <dbReference type="NCBI Taxonomy" id="990691"/>
    <lineage>
        <taxon>Eukaryota</taxon>
        <taxon>Fungi</taxon>
        <taxon>Dikarya</taxon>
        <taxon>Ascomycota</taxon>
        <taxon>Pezizomycotina</taxon>
        <taxon>Sordariomycetes</taxon>
        <taxon>Xylariomycetidae</taxon>
        <taxon>Amphisphaeriales</taxon>
        <taxon>Apiosporaceae</taxon>
        <taxon>Apiospora</taxon>
    </lineage>
</organism>
<evidence type="ECO:0000313" key="1">
    <source>
        <dbReference type="EMBL" id="KAK8016625.1"/>
    </source>
</evidence>
<sequence>MVSLPPHDAVPALVDPLPDEPLGAGVEVQPGGFVPVEHPAALEMGVPGEGSEPRNVLFRKVHEVLEAGRVVEAGDTRSRDSEFPLVDELAASQAGAEVFLMEHWIGLYLDEEEVRRLQCLAEAHS</sequence>
<keyword evidence="2" id="KW-1185">Reference proteome</keyword>